<dbReference type="AlphaFoldDB" id="A0A5J4WEG3"/>
<dbReference type="GO" id="GO:0003677">
    <property type="term" value="F:DNA binding"/>
    <property type="evidence" value="ECO:0007669"/>
    <property type="project" value="InterPro"/>
</dbReference>
<accession>A0A5J4WEG3</accession>
<dbReference type="Proteomes" id="UP000324800">
    <property type="component" value="Unassembled WGS sequence"/>
</dbReference>
<dbReference type="EMBL" id="SNRW01002335">
    <property type="protein sequence ID" value="KAA6393116.1"/>
    <property type="molecule type" value="Genomic_DNA"/>
</dbReference>
<dbReference type="GO" id="GO:0006310">
    <property type="term" value="P:DNA recombination"/>
    <property type="evidence" value="ECO:0007669"/>
    <property type="project" value="UniProtKB-KW"/>
</dbReference>
<dbReference type="Gene3D" id="1.10.443.10">
    <property type="entry name" value="Intergrase catalytic core"/>
    <property type="match status" value="1"/>
</dbReference>
<dbReference type="InterPro" id="IPR013762">
    <property type="entry name" value="Integrase-like_cat_sf"/>
</dbReference>
<organism evidence="3 4">
    <name type="scientific">Streblomastix strix</name>
    <dbReference type="NCBI Taxonomy" id="222440"/>
    <lineage>
        <taxon>Eukaryota</taxon>
        <taxon>Metamonada</taxon>
        <taxon>Preaxostyla</taxon>
        <taxon>Oxymonadida</taxon>
        <taxon>Streblomastigidae</taxon>
        <taxon>Streblomastix</taxon>
    </lineage>
</organism>
<dbReference type="InterPro" id="IPR002104">
    <property type="entry name" value="Integrase_catalytic"/>
</dbReference>
<dbReference type="Pfam" id="PF00589">
    <property type="entry name" value="Phage_integrase"/>
    <property type="match status" value="1"/>
</dbReference>
<sequence>MESWLKVTETKVGDDLWFTTKNKRMNEQQVRDFIRLRLREAGIPKEYGSNTIRHVVITKLCQSGLSLEEVNLLTDHAYGSRVVDDYYFRPEEPLQIDDELTEWRCHNKYQRYKEHACCNPGQIVWSTGKLNLYLIALKALVNTTGQYQVNNG</sequence>
<reference evidence="3 4" key="1">
    <citation type="submission" date="2019-03" db="EMBL/GenBank/DDBJ databases">
        <title>Single cell metagenomics reveals metabolic interactions within the superorganism composed of flagellate Streblomastix strix and complex community of Bacteroidetes bacteria on its surface.</title>
        <authorList>
            <person name="Treitli S.C."/>
            <person name="Kolisko M."/>
            <person name="Husnik F."/>
            <person name="Keeling P."/>
            <person name="Hampl V."/>
        </authorList>
    </citation>
    <scope>NUCLEOTIDE SEQUENCE [LARGE SCALE GENOMIC DNA]</scope>
    <source>
        <strain evidence="3">ST1C</strain>
    </source>
</reference>
<feature type="domain" description="Tyr recombinase" evidence="2">
    <location>
        <begin position="2"/>
        <end position="86"/>
    </location>
</feature>
<keyword evidence="1" id="KW-0233">DNA recombination</keyword>
<proteinExistence type="predicted"/>
<gene>
    <name evidence="3" type="ORF">EZS28_011355</name>
</gene>
<evidence type="ECO:0000313" key="4">
    <source>
        <dbReference type="Proteomes" id="UP000324800"/>
    </source>
</evidence>
<dbReference type="SUPFAM" id="SSF56349">
    <property type="entry name" value="DNA breaking-rejoining enzymes"/>
    <property type="match status" value="1"/>
</dbReference>
<evidence type="ECO:0000256" key="1">
    <source>
        <dbReference type="ARBA" id="ARBA00023172"/>
    </source>
</evidence>
<evidence type="ECO:0000313" key="3">
    <source>
        <dbReference type="EMBL" id="KAA6393116.1"/>
    </source>
</evidence>
<name>A0A5J4WEG3_9EUKA</name>
<evidence type="ECO:0000259" key="2">
    <source>
        <dbReference type="Pfam" id="PF00589"/>
    </source>
</evidence>
<dbReference type="GO" id="GO:0015074">
    <property type="term" value="P:DNA integration"/>
    <property type="evidence" value="ECO:0007669"/>
    <property type="project" value="InterPro"/>
</dbReference>
<dbReference type="InterPro" id="IPR011010">
    <property type="entry name" value="DNA_brk_join_enz"/>
</dbReference>
<protein>
    <recommendedName>
        <fullName evidence="2">Tyr recombinase domain-containing protein</fullName>
    </recommendedName>
</protein>
<comment type="caution">
    <text evidence="3">The sequence shown here is derived from an EMBL/GenBank/DDBJ whole genome shotgun (WGS) entry which is preliminary data.</text>
</comment>